<dbReference type="Gene3D" id="1.10.10.10">
    <property type="entry name" value="Winged helix-like DNA-binding domain superfamily/Winged helix DNA-binding domain"/>
    <property type="match status" value="1"/>
</dbReference>
<dbReference type="SUPFAM" id="SSF46894">
    <property type="entry name" value="C-terminal effector domain of the bipartite response regulators"/>
    <property type="match status" value="1"/>
</dbReference>
<dbReference type="EMBL" id="LAZR01024569">
    <property type="protein sequence ID" value="KKL74698.1"/>
    <property type="molecule type" value="Genomic_DNA"/>
</dbReference>
<organism evidence="1">
    <name type="scientific">marine sediment metagenome</name>
    <dbReference type="NCBI Taxonomy" id="412755"/>
    <lineage>
        <taxon>unclassified sequences</taxon>
        <taxon>metagenomes</taxon>
        <taxon>ecological metagenomes</taxon>
    </lineage>
</organism>
<dbReference type="GO" id="GO:0006355">
    <property type="term" value="P:regulation of DNA-templated transcription"/>
    <property type="evidence" value="ECO:0007669"/>
    <property type="project" value="InterPro"/>
</dbReference>
<protein>
    <recommendedName>
        <fullName evidence="2">OmpR/PhoB-type domain-containing protein</fullName>
    </recommendedName>
</protein>
<dbReference type="InterPro" id="IPR016032">
    <property type="entry name" value="Sig_transdc_resp-reg_C-effctor"/>
</dbReference>
<sequence length="107" mass="12360">MPTEALFGKGHWTREIDELVEASLPFHVKNLPIKKTEILLQALLWQLDRFVPYDAIIELLWGDDPDGGPLYAKNIVAVMIHRLRKRGYNIETWAGIGVRMRSYDKAE</sequence>
<comment type="caution">
    <text evidence="1">The sequence shown here is derived from an EMBL/GenBank/DDBJ whole genome shotgun (WGS) entry which is preliminary data.</text>
</comment>
<evidence type="ECO:0000313" key="1">
    <source>
        <dbReference type="EMBL" id="KKL74698.1"/>
    </source>
</evidence>
<name>A0A0F9EKQ2_9ZZZZ</name>
<reference evidence="1" key="1">
    <citation type="journal article" date="2015" name="Nature">
        <title>Complex archaea that bridge the gap between prokaryotes and eukaryotes.</title>
        <authorList>
            <person name="Spang A."/>
            <person name="Saw J.H."/>
            <person name="Jorgensen S.L."/>
            <person name="Zaremba-Niedzwiedzka K."/>
            <person name="Martijn J."/>
            <person name="Lind A.E."/>
            <person name="van Eijk R."/>
            <person name="Schleper C."/>
            <person name="Guy L."/>
            <person name="Ettema T.J."/>
        </authorList>
    </citation>
    <scope>NUCLEOTIDE SEQUENCE</scope>
</reference>
<dbReference type="GO" id="GO:0003677">
    <property type="term" value="F:DNA binding"/>
    <property type="evidence" value="ECO:0007669"/>
    <property type="project" value="InterPro"/>
</dbReference>
<proteinExistence type="predicted"/>
<dbReference type="InterPro" id="IPR036388">
    <property type="entry name" value="WH-like_DNA-bd_sf"/>
</dbReference>
<evidence type="ECO:0008006" key="2">
    <source>
        <dbReference type="Google" id="ProtNLM"/>
    </source>
</evidence>
<accession>A0A0F9EKQ2</accession>
<gene>
    <name evidence="1" type="ORF">LCGC14_2062310</name>
</gene>
<dbReference type="AlphaFoldDB" id="A0A0F9EKQ2"/>